<dbReference type="AlphaFoldDB" id="A0A2G8LBV5"/>
<feature type="compositionally biased region" description="Basic and acidic residues" evidence="7">
    <location>
        <begin position="472"/>
        <end position="504"/>
    </location>
</feature>
<dbReference type="InterPro" id="IPR006085">
    <property type="entry name" value="XPG_DNA_repair_N"/>
</dbReference>
<feature type="compositionally biased region" description="Basic and acidic residues" evidence="7">
    <location>
        <begin position="576"/>
        <end position="589"/>
    </location>
</feature>
<name>A0A2G8LBV5_STIJA</name>
<keyword evidence="4" id="KW-0227">DNA damage</keyword>
<feature type="compositionally biased region" description="Basic and acidic residues" evidence="7">
    <location>
        <begin position="319"/>
        <end position="333"/>
    </location>
</feature>
<keyword evidence="11" id="KW-1185">Reference proteome</keyword>
<dbReference type="InterPro" id="IPR001044">
    <property type="entry name" value="XPG/Rad2_eukaryotes"/>
</dbReference>
<evidence type="ECO:0000259" key="9">
    <source>
        <dbReference type="SMART" id="SM00485"/>
    </source>
</evidence>
<feature type="region of interest" description="Disordered" evidence="7">
    <location>
        <begin position="365"/>
        <end position="428"/>
    </location>
</feature>
<keyword evidence="5" id="KW-0234">DNA repair</keyword>
<reference evidence="10 11" key="1">
    <citation type="journal article" date="2017" name="PLoS Biol.">
        <title>The sea cucumber genome provides insights into morphological evolution and visceral regeneration.</title>
        <authorList>
            <person name="Zhang X."/>
            <person name="Sun L."/>
            <person name="Yuan J."/>
            <person name="Sun Y."/>
            <person name="Gao Y."/>
            <person name="Zhang L."/>
            <person name="Li S."/>
            <person name="Dai H."/>
            <person name="Hamel J.F."/>
            <person name="Liu C."/>
            <person name="Yu Y."/>
            <person name="Liu S."/>
            <person name="Lin W."/>
            <person name="Guo K."/>
            <person name="Jin S."/>
            <person name="Xu P."/>
            <person name="Storey K.B."/>
            <person name="Huan P."/>
            <person name="Zhang T."/>
            <person name="Zhou Y."/>
            <person name="Zhang J."/>
            <person name="Lin C."/>
            <person name="Li X."/>
            <person name="Xing L."/>
            <person name="Huo D."/>
            <person name="Sun M."/>
            <person name="Wang L."/>
            <person name="Mercier A."/>
            <person name="Li F."/>
            <person name="Yang H."/>
            <person name="Xiang J."/>
        </authorList>
    </citation>
    <scope>NUCLEOTIDE SEQUENCE [LARGE SCALE GENOMIC DNA]</scope>
    <source>
        <strain evidence="10">Shaxun</strain>
        <tissue evidence="10">Muscle</tissue>
    </source>
</reference>
<comment type="similarity">
    <text evidence="2">Belongs to the XPG/RAD2 endonuclease family. XPG subfamily.</text>
</comment>
<dbReference type="GO" id="GO:0003697">
    <property type="term" value="F:single-stranded DNA binding"/>
    <property type="evidence" value="ECO:0007669"/>
    <property type="project" value="InterPro"/>
</dbReference>
<evidence type="ECO:0000256" key="1">
    <source>
        <dbReference type="ARBA" id="ARBA00004123"/>
    </source>
</evidence>
<feature type="region of interest" description="Disordered" evidence="7">
    <location>
        <begin position="445"/>
        <end position="505"/>
    </location>
</feature>
<evidence type="ECO:0000259" key="8">
    <source>
        <dbReference type="SMART" id="SM00484"/>
    </source>
</evidence>
<evidence type="ECO:0000256" key="7">
    <source>
        <dbReference type="SAM" id="MobiDB-lite"/>
    </source>
</evidence>
<evidence type="ECO:0000256" key="4">
    <source>
        <dbReference type="ARBA" id="ARBA00022763"/>
    </source>
</evidence>
<accession>A0A2G8LBV5</accession>
<protein>
    <submittedName>
        <fullName evidence="10">Putative DNA repair protein</fullName>
    </submittedName>
</protein>
<dbReference type="Pfam" id="PF00867">
    <property type="entry name" value="XPG_I"/>
    <property type="match status" value="1"/>
</dbReference>
<gene>
    <name evidence="10" type="ORF">BSL78_05339</name>
</gene>
<sequence length="864" mass="98687">MGVHGLWKLLAPTGKPVTLESLEGKVLAVDVSIWLNQAMYGMQGYQATRANAHLVVLFNRICKLLHYKIKPIFVFDGVAPELKKHTLNARRKRKELAEARAKRATDRIVKNYLKSHALNELSKDSQSAKGKKPSLSRMLPKSEKDASIFELPPLPEDTKQRSRTILDEKEDMYLDRIDQQEAVEAQFDDINDIDINSEEFRCLPEEIQHEVITNIRESRKKPFWSRFKELPKKADDFSSYQLSRLLKKGKMSHRLDELQKDMKTKTSGDLAVLLDYETRLQAFEAGRVASEDAQHYLLIKNKSQNEEKKESDAEEENEMEVRNFDQKRPPLEGDYKTLEVMSRMEAGDDERSGKYGDFGQAKIIADGGHHLPSSTRLAPAESAETRRKNQIRHEVLQFFHEEDQRGLDKRKEDQSSTSPKKKRRHEEITVVEEVEDKLEVTDVSVKKTPKSQQQPGFLGQSDVNLSDEYDSDQEKELNDEKSRSDVVTERIIEDDCTSEDKHSEGTPVRMDVNVVADVPSIQARTLVESDTEAISVMEDEILMVEDEDGREAEEQEGKEVKEIATEGSVTGQDVTKVTEDAENSEHSGEVELLPSEEPGNDVLLIPNLEESENNATLLDESATSSKESSFMFNQEDFNTMQEKLDLERLNLEKDRGKDQRMSASVTEAMYNETKELLNLFGIPYIESPQEAEAQCAFLDLSGSARASSQTTAMLVIRRSESHKNFFTKDRDVLFYHDQAIERQLTLDRYKLINCITDGSDYTIGIQESLCYSLGIMSEFSGDGIEGLERFRKWWEDANNEDISATDAKIRSKLSKVILPSDFPNHVVVRAYLDPEVDKSVEKFTWNSPDLDLLRTYPFQFTTEN</sequence>
<comment type="caution">
    <text evidence="10">The sequence shown here is derived from an EMBL/GenBank/DDBJ whole genome shotgun (WGS) entry which is preliminary data.</text>
</comment>
<evidence type="ECO:0000313" key="11">
    <source>
        <dbReference type="Proteomes" id="UP000230750"/>
    </source>
</evidence>
<dbReference type="PROSITE" id="PS00841">
    <property type="entry name" value="XPG_1"/>
    <property type="match status" value="1"/>
</dbReference>
<dbReference type="SMART" id="SM00485">
    <property type="entry name" value="XPGN"/>
    <property type="match status" value="1"/>
</dbReference>
<dbReference type="OrthoDB" id="2959108at2759"/>
<keyword evidence="3" id="KW-0540">Nuclease</keyword>
<dbReference type="PANTHER" id="PTHR16171:SF7">
    <property type="entry name" value="DNA REPAIR PROTEIN RAD2"/>
    <property type="match status" value="1"/>
</dbReference>
<dbReference type="GO" id="GO:0006289">
    <property type="term" value="P:nucleotide-excision repair"/>
    <property type="evidence" value="ECO:0007669"/>
    <property type="project" value="InterPro"/>
</dbReference>
<feature type="compositionally biased region" description="Basic and acidic residues" evidence="7">
    <location>
        <begin position="383"/>
        <end position="414"/>
    </location>
</feature>
<feature type="region of interest" description="Disordered" evidence="7">
    <location>
        <begin position="121"/>
        <end position="143"/>
    </location>
</feature>
<feature type="domain" description="XPG-I" evidence="8">
    <location>
        <begin position="678"/>
        <end position="746"/>
    </location>
</feature>
<dbReference type="GO" id="GO:0016788">
    <property type="term" value="F:hydrolase activity, acting on ester bonds"/>
    <property type="evidence" value="ECO:0007669"/>
    <property type="project" value="InterPro"/>
</dbReference>
<comment type="subcellular location">
    <subcellularLocation>
        <location evidence="1">Nucleus</location>
    </subcellularLocation>
</comment>
<organism evidence="10 11">
    <name type="scientific">Stichopus japonicus</name>
    <name type="common">Sea cucumber</name>
    <dbReference type="NCBI Taxonomy" id="307972"/>
    <lineage>
        <taxon>Eukaryota</taxon>
        <taxon>Metazoa</taxon>
        <taxon>Echinodermata</taxon>
        <taxon>Eleutherozoa</taxon>
        <taxon>Echinozoa</taxon>
        <taxon>Holothuroidea</taxon>
        <taxon>Aspidochirotacea</taxon>
        <taxon>Aspidochirotida</taxon>
        <taxon>Stichopodidae</taxon>
        <taxon>Apostichopus</taxon>
    </lineage>
</organism>
<dbReference type="PRINTS" id="PR00066">
    <property type="entry name" value="XRODRMPGMNTG"/>
</dbReference>
<feature type="region of interest" description="Disordered" evidence="7">
    <location>
        <begin position="299"/>
        <end position="333"/>
    </location>
</feature>
<evidence type="ECO:0000256" key="5">
    <source>
        <dbReference type="ARBA" id="ARBA00023204"/>
    </source>
</evidence>
<dbReference type="CDD" id="cd09868">
    <property type="entry name" value="PIN_XPG_RAD2"/>
    <property type="match status" value="1"/>
</dbReference>
<keyword evidence="6" id="KW-0539">Nucleus</keyword>
<dbReference type="PRINTS" id="PR00853">
    <property type="entry name" value="XPGRADSUPER"/>
</dbReference>
<evidence type="ECO:0000256" key="6">
    <source>
        <dbReference type="ARBA" id="ARBA00023242"/>
    </source>
</evidence>
<dbReference type="SMART" id="SM00484">
    <property type="entry name" value="XPGI"/>
    <property type="match status" value="1"/>
</dbReference>
<dbReference type="Proteomes" id="UP000230750">
    <property type="component" value="Unassembled WGS sequence"/>
</dbReference>
<dbReference type="SUPFAM" id="SSF88723">
    <property type="entry name" value="PIN domain-like"/>
    <property type="match status" value="1"/>
</dbReference>
<dbReference type="Gene3D" id="3.40.50.1010">
    <property type="entry name" value="5'-nuclease"/>
    <property type="match status" value="2"/>
</dbReference>
<dbReference type="InterPro" id="IPR006084">
    <property type="entry name" value="XPG/Rad2"/>
</dbReference>
<dbReference type="Pfam" id="PF00752">
    <property type="entry name" value="XPG_N"/>
    <property type="match status" value="1"/>
</dbReference>
<dbReference type="STRING" id="307972.A0A2G8LBV5"/>
<proteinExistence type="inferred from homology"/>
<dbReference type="InterPro" id="IPR006086">
    <property type="entry name" value="XPG-I_dom"/>
</dbReference>
<keyword evidence="3" id="KW-0255">Endonuclease</keyword>
<dbReference type="EMBL" id="MRZV01000133">
    <property type="protein sequence ID" value="PIK57731.1"/>
    <property type="molecule type" value="Genomic_DNA"/>
</dbReference>
<feature type="domain" description="XPG N-terminal" evidence="9">
    <location>
        <begin position="1"/>
        <end position="97"/>
    </location>
</feature>
<dbReference type="PANTHER" id="PTHR16171">
    <property type="entry name" value="DNA REPAIR PROTEIN COMPLEMENTING XP-G CELLS-RELATED"/>
    <property type="match status" value="1"/>
</dbReference>
<keyword evidence="3" id="KW-0378">Hydrolase</keyword>
<evidence type="ECO:0000256" key="3">
    <source>
        <dbReference type="ARBA" id="ARBA00022759"/>
    </source>
</evidence>
<feature type="region of interest" description="Disordered" evidence="7">
    <location>
        <begin position="566"/>
        <end position="600"/>
    </location>
</feature>
<evidence type="ECO:0000313" key="10">
    <source>
        <dbReference type="EMBL" id="PIK57731.1"/>
    </source>
</evidence>
<dbReference type="GO" id="GO:0005634">
    <property type="term" value="C:nucleus"/>
    <property type="evidence" value="ECO:0007669"/>
    <property type="project" value="UniProtKB-SubCell"/>
</dbReference>
<dbReference type="GO" id="GO:0004520">
    <property type="term" value="F:DNA endonuclease activity"/>
    <property type="evidence" value="ECO:0007669"/>
    <property type="project" value="TreeGrafter"/>
</dbReference>
<dbReference type="InterPro" id="IPR029060">
    <property type="entry name" value="PIN-like_dom_sf"/>
</dbReference>
<evidence type="ECO:0000256" key="2">
    <source>
        <dbReference type="ARBA" id="ARBA00005283"/>
    </source>
</evidence>
<dbReference type="InterPro" id="IPR019974">
    <property type="entry name" value="XPG_CS"/>
</dbReference>